<dbReference type="GO" id="GO:0007052">
    <property type="term" value="P:mitotic spindle organization"/>
    <property type="evidence" value="ECO:0007669"/>
    <property type="project" value="TreeGrafter"/>
</dbReference>
<evidence type="ECO:0000256" key="5">
    <source>
        <dbReference type="ARBA" id="ARBA00023054"/>
    </source>
</evidence>
<gene>
    <name evidence="9" type="ORF">CYMTET_36331</name>
</gene>
<name>A0AAE0F7B6_9CHLO</name>
<comment type="caution">
    <text evidence="7">Lacks conserved residue(s) required for the propagation of feature annotation.</text>
</comment>
<dbReference type="PANTHER" id="PTHR47969:SF15">
    <property type="entry name" value="CHROMOSOME-ASSOCIATED KINESIN KIF4A-RELATED"/>
    <property type="match status" value="1"/>
</dbReference>
<dbReference type="SMART" id="SM00129">
    <property type="entry name" value="KISc"/>
    <property type="match status" value="1"/>
</dbReference>
<dbReference type="GO" id="GO:0005737">
    <property type="term" value="C:cytoplasm"/>
    <property type="evidence" value="ECO:0007669"/>
    <property type="project" value="UniProtKB-SubCell"/>
</dbReference>
<dbReference type="InterPro" id="IPR001752">
    <property type="entry name" value="Kinesin_motor_dom"/>
</dbReference>
<keyword evidence="2" id="KW-0963">Cytoplasm</keyword>
<dbReference type="SUPFAM" id="SSF52540">
    <property type="entry name" value="P-loop containing nucleoside triphosphate hydrolases"/>
    <property type="match status" value="1"/>
</dbReference>
<evidence type="ECO:0000256" key="7">
    <source>
        <dbReference type="PROSITE-ProRule" id="PRU00283"/>
    </source>
</evidence>
<accession>A0AAE0F7B6</accession>
<evidence type="ECO:0000259" key="8">
    <source>
        <dbReference type="PROSITE" id="PS50067"/>
    </source>
</evidence>
<comment type="similarity">
    <text evidence="7">Belongs to the TRAFAC class myosin-kinesin ATPase superfamily. Kinesin family.</text>
</comment>
<keyword evidence="6" id="KW-0505">Motor protein</keyword>
<keyword evidence="5" id="KW-0175">Coiled coil</keyword>
<protein>
    <recommendedName>
        <fullName evidence="8">Kinesin motor domain-containing protein</fullName>
    </recommendedName>
</protein>
<dbReference type="GO" id="GO:0005524">
    <property type="term" value="F:ATP binding"/>
    <property type="evidence" value="ECO:0007669"/>
    <property type="project" value="UniProtKB-KW"/>
</dbReference>
<dbReference type="PANTHER" id="PTHR47969">
    <property type="entry name" value="CHROMOSOME-ASSOCIATED KINESIN KIF4A-RELATED"/>
    <property type="match status" value="1"/>
</dbReference>
<proteinExistence type="inferred from homology"/>
<dbReference type="Gene3D" id="3.40.850.10">
    <property type="entry name" value="Kinesin motor domain"/>
    <property type="match status" value="1"/>
</dbReference>
<dbReference type="GO" id="GO:0005875">
    <property type="term" value="C:microtubule associated complex"/>
    <property type="evidence" value="ECO:0007669"/>
    <property type="project" value="TreeGrafter"/>
</dbReference>
<dbReference type="PROSITE" id="PS50067">
    <property type="entry name" value="KINESIN_MOTOR_2"/>
    <property type="match status" value="1"/>
</dbReference>
<evidence type="ECO:0000313" key="9">
    <source>
        <dbReference type="EMBL" id="KAK3254453.1"/>
    </source>
</evidence>
<comment type="caution">
    <text evidence="9">The sequence shown here is derived from an EMBL/GenBank/DDBJ whole genome shotgun (WGS) entry which is preliminary data.</text>
</comment>
<sequence length="207" mass="22058">MLYVGLPAWLRWWSARRVWSIQGSGKTYTLSGGVGIDSRADEGIIPNAIKQLFALVAAHREQVPSETIEVVASAMEIYNEELRDLACPSTPSRNLQIREATKGQCEVSGLQEETCTCAEELQSFLDTCLVGRTTSSTKMNETSSRSHAVLTGADCGTQGSHSKACDVRVPSVGSGSSVRHIEVPISASDTAQRQAALAPLSAGTGEC</sequence>
<evidence type="ECO:0000256" key="3">
    <source>
        <dbReference type="ARBA" id="ARBA00022741"/>
    </source>
</evidence>
<evidence type="ECO:0000256" key="6">
    <source>
        <dbReference type="ARBA" id="ARBA00023175"/>
    </source>
</evidence>
<dbReference type="Pfam" id="PF00225">
    <property type="entry name" value="Kinesin"/>
    <property type="match status" value="1"/>
</dbReference>
<dbReference type="InterPro" id="IPR027417">
    <property type="entry name" value="P-loop_NTPase"/>
</dbReference>
<keyword evidence="3" id="KW-0547">Nucleotide-binding</keyword>
<dbReference type="AlphaFoldDB" id="A0AAE0F7B6"/>
<dbReference type="GO" id="GO:0051231">
    <property type="term" value="P:spindle elongation"/>
    <property type="evidence" value="ECO:0007669"/>
    <property type="project" value="TreeGrafter"/>
</dbReference>
<reference evidence="9 10" key="1">
    <citation type="journal article" date="2015" name="Genome Biol. Evol.">
        <title>Comparative Genomics of a Bacterivorous Green Alga Reveals Evolutionary Causalities and Consequences of Phago-Mixotrophic Mode of Nutrition.</title>
        <authorList>
            <person name="Burns J.A."/>
            <person name="Paasch A."/>
            <person name="Narechania A."/>
            <person name="Kim E."/>
        </authorList>
    </citation>
    <scope>NUCLEOTIDE SEQUENCE [LARGE SCALE GENOMIC DNA]</scope>
    <source>
        <strain evidence="9 10">PLY_AMNH</strain>
    </source>
</reference>
<evidence type="ECO:0000313" key="10">
    <source>
        <dbReference type="Proteomes" id="UP001190700"/>
    </source>
</evidence>
<keyword evidence="4" id="KW-0067">ATP-binding</keyword>
<evidence type="ECO:0000256" key="2">
    <source>
        <dbReference type="ARBA" id="ARBA00022490"/>
    </source>
</evidence>
<dbReference type="GO" id="GO:0007018">
    <property type="term" value="P:microtubule-based movement"/>
    <property type="evidence" value="ECO:0007669"/>
    <property type="project" value="InterPro"/>
</dbReference>
<dbReference type="GO" id="GO:0008017">
    <property type="term" value="F:microtubule binding"/>
    <property type="evidence" value="ECO:0007669"/>
    <property type="project" value="InterPro"/>
</dbReference>
<comment type="subcellular location">
    <subcellularLocation>
        <location evidence="1">Cytoplasm</location>
    </subcellularLocation>
</comment>
<dbReference type="EMBL" id="LGRX02023568">
    <property type="protein sequence ID" value="KAK3254453.1"/>
    <property type="molecule type" value="Genomic_DNA"/>
</dbReference>
<evidence type="ECO:0000256" key="1">
    <source>
        <dbReference type="ARBA" id="ARBA00004496"/>
    </source>
</evidence>
<keyword evidence="10" id="KW-1185">Reference proteome</keyword>
<dbReference type="GO" id="GO:0003777">
    <property type="term" value="F:microtubule motor activity"/>
    <property type="evidence" value="ECO:0007669"/>
    <property type="project" value="InterPro"/>
</dbReference>
<dbReference type="InterPro" id="IPR036961">
    <property type="entry name" value="Kinesin_motor_dom_sf"/>
</dbReference>
<evidence type="ECO:0000256" key="4">
    <source>
        <dbReference type="ARBA" id="ARBA00022840"/>
    </source>
</evidence>
<dbReference type="InterPro" id="IPR027640">
    <property type="entry name" value="Kinesin-like_fam"/>
</dbReference>
<dbReference type="Proteomes" id="UP001190700">
    <property type="component" value="Unassembled WGS sequence"/>
</dbReference>
<organism evidence="9 10">
    <name type="scientific">Cymbomonas tetramitiformis</name>
    <dbReference type="NCBI Taxonomy" id="36881"/>
    <lineage>
        <taxon>Eukaryota</taxon>
        <taxon>Viridiplantae</taxon>
        <taxon>Chlorophyta</taxon>
        <taxon>Pyramimonadophyceae</taxon>
        <taxon>Pyramimonadales</taxon>
        <taxon>Pyramimonadaceae</taxon>
        <taxon>Cymbomonas</taxon>
    </lineage>
</organism>
<feature type="domain" description="Kinesin motor" evidence="8">
    <location>
        <begin position="1"/>
        <end position="207"/>
    </location>
</feature>